<dbReference type="GO" id="GO:0016301">
    <property type="term" value="F:kinase activity"/>
    <property type="evidence" value="ECO:0007669"/>
    <property type="project" value="UniProtKB-KW"/>
</dbReference>
<dbReference type="SUPFAM" id="SSF52540">
    <property type="entry name" value="P-loop containing nucleoside triphosphate hydrolases"/>
    <property type="match status" value="1"/>
</dbReference>
<organism evidence="1 2">
    <name type="scientific">Leifsonia soli</name>
    <dbReference type="NCBI Taxonomy" id="582665"/>
    <lineage>
        <taxon>Bacteria</taxon>
        <taxon>Bacillati</taxon>
        <taxon>Actinomycetota</taxon>
        <taxon>Actinomycetes</taxon>
        <taxon>Micrococcales</taxon>
        <taxon>Microbacteriaceae</taxon>
        <taxon>Leifsonia</taxon>
    </lineage>
</organism>
<name>A0A852SZW6_9MICO</name>
<dbReference type="PANTHER" id="PTHR37816">
    <property type="entry name" value="YALI0E33011P"/>
    <property type="match status" value="1"/>
</dbReference>
<evidence type="ECO:0000313" key="1">
    <source>
        <dbReference type="EMBL" id="NYD74193.1"/>
    </source>
</evidence>
<dbReference type="Proteomes" id="UP000589620">
    <property type="component" value="Unassembled WGS sequence"/>
</dbReference>
<dbReference type="AlphaFoldDB" id="A0A852SZW6"/>
<evidence type="ECO:0000313" key="2">
    <source>
        <dbReference type="Proteomes" id="UP000589620"/>
    </source>
</evidence>
<dbReference type="RefSeq" id="WP_218857047.1">
    <property type="nucleotide sequence ID" value="NZ_BAAAPX010000001.1"/>
</dbReference>
<accession>A0A852SZW6</accession>
<dbReference type="InterPro" id="IPR052922">
    <property type="entry name" value="Cytidylate_Kinase-2"/>
</dbReference>
<dbReference type="Gene3D" id="3.40.50.300">
    <property type="entry name" value="P-loop containing nucleotide triphosphate hydrolases"/>
    <property type="match status" value="1"/>
</dbReference>
<protein>
    <submittedName>
        <fullName evidence="1">Adenylate kinase family enzyme</fullName>
    </submittedName>
</protein>
<dbReference type="InterPro" id="IPR027417">
    <property type="entry name" value="P-loop_NTPase"/>
</dbReference>
<keyword evidence="1" id="KW-0418">Kinase</keyword>
<keyword evidence="2" id="KW-1185">Reference proteome</keyword>
<dbReference type="EMBL" id="JACCBJ010000001">
    <property type="protein sequence ID" value="NYD74193.1"/>
    <property type="molecule type" value="Genomic_DNA"/>
</dbReference>
<reference evidence="1 2" key="1">
    <citation type="submission" date="2020-07" db="EMBL/GenBank/DDBJ databases">
        <title>Sequencing the genomes of 1000 actinobacteria strains.</title>
        <authorList>
            <person name="Klenk H.-P."/>
        </authorList>
    </citation>
    <scope>NUCLEOTIDE SEQUENCE [LARGE SCALE GENOMIC DNA]</scope>
    <source>
        <strain evidence="1 2">DSM 23871</strain>
    </source>
</reference>
<keyword evidence="1" id="KW-0808">Transferase</keyword>
<sequence length="193" mass="21831">MKESNTGQMPCLADLGERICILGPSNSGKSTLAVAIGMAAELPVIHLDVLRHIPGSQWVERDADDFGRLHEAAVRRERWVIEGNYSTWLPQRLDRATGLIVLDVSTGVSLARYFRRTLFESHRHGGLPGVADRLNLRMMRWIIEETPRNRARYRATAESTELPAILLPTRQALREFYRSEHLHAPVDADGRMP</sequence>
<dbReference type="PANTHER" id="PTHR37816:SF3">
    <property type="entry name" value="MODULATES DNA TOPOLOGY"/>
    <property type="match status" value="1"/>
</dbReference>
<gene>
    <name evidence="1" type="ORF">BJ963_001712</name>
</gene>
<comment type="caution">
    <text evidence="1">The sequence shown here is derived from an EMBL/GenBank/DDBJ whole genome shotgun (WGS) entry which is preliminary data.</text>
</comment>
<proteinExistence type="predicted"/>